<dbReference type="EMBL" id="CAKKLH010000057">
    <property type="protein sequence ID" value="CAH0101338.1"/>
    <property type="molecule type" value="Genomic_DNA"/>
</dbReference>
<keyword evidence="2" id="KW-1185">Reference proteome</keyword>
<dbReference type="InterPro" id="IPR016024">
    <property type="entry name" value="ARM-type_fold"/>
</dbReference>
<proteinExistence type="predicted"/>
<evidence type="ECO:0000313" key="2">
    <source>
        <dbReference type="Proteomes" id="UP000789390"/>
    </source>
</evidence>
<gene>
    <name evidence="1" type="ORF">DGAL_LOCUS3668</name>
</gene>
<protein>
    <submittedName>
        <fullName evidence="1">Uncharacterized protein</fullName>
    </submittedName>
</protein>
<dbReference type="AlphaFoldDB" id="A0A8J2WJW6"/>
<name>A0A8J2WJW6_9CRUS</name>
<evidence type="ECO:0000313" key="1">
    <source>
        <dbReference type="EMBL" id="CAH0101338.1"/>
    </source>
</evidence>
<comment type="caution">
    <text evidence="1">The sequence shown here is derived from an EMBL/GenBank/DDBJ whole genome shotgun (WGS) entry which is preliminary data.</text>
</comment>
<dbReference type="PANTHER" id="PTHR14873:SF1">
    <property type="entry name" value="OS06G0694100 PROTEIN"/>
    <property type="match status" value="1"/>
</dbReference>
<accession>A0A8J2WJW6</accession>
<organism evidence="1 2">
    <name type="scientific">Daphnia galeata</name>
    <dbReference type="NCBI Taxonomy" id="27404"/>
    <lineage>
        <taxon>Eukaryota</taxon>
        <taxon>Metazoa</taxon>
        <taxon>Ecdysozoa</taxon>
        <taxon>Arthropoda</taxon>
        <taxon>Crustacea</taxon>
        <taxon>Branchiopoda</taxon>
        <taxon>Diplostraca</taxon>
        <taxon>Cladocera</taxon>
        <taxon>Anomopoda</taxon>
        <taxon>Daphniidae</taxon>
        <taxon>Daphnia</taxon>
    </lineage>
</organism>
<dbReference type="Proteomes" id="UP000789390">
    <property type="component" value="Unassembled WGS sequence"/>
</dbReference>
<reference evidence="1" key="1">
    <citation type="submission" date="2021-11" db="EMBL/GenBank/DDBJ databases">
        <authorList>
            <person name="Schell T."/>
        </authorList>
    </citation>
    <scope>NUCLEOTIDE SEQUENCE</scope>
    <source>
        <strain evidence="1">M5</strain>
    </source>
</reference>
<dbReference type="PANTHER" id="PTHR14873">
    <property type="entry name" value="OS06G0694100 PROTEIN"/>
    <property type="match status" value="1"/>
</dbReference>
<dbReference type="SUPFAM" id="SSF48371">
    <property type="entry name" value="ARM repeat"/>
    <property type="match status" value="1"/>
</dbReference>
<dbReference type="OrthoDB" id="6417021at2759"/>
<sequence length="376" mass="42559">MCAMNEVSKIANSVLLLPIKIVNDRSCFEKGFQDEWSNKVANAVSDLTVLIRNCTFLEEEWAKNSQELLPLLILCGEHSVSSEWNSQKTVNNVKDLLQLLLSKLHFQTIQDIFALEGVACFALQQLKPKLGKNQIKQFPAAVNCFIWVITNTMLPAVIDESIDFAVPVSLVLFDDWEPEYQKKGLECLQHILNLNPKSLLQRGWIAVIFSALKKNVGYSDKLSLYKCLDICLKAQNSNPDDPQQWNQDDQYDSLASDVLNSMIIQDSSAVVSCNLKILTILFHSMKIKMAKFLPSIISLLDNYVTVGVSSDVHVLATEITEQMIEYCWVCLDPQFTNQLTWILFKLAQEKLIDEATKMKIVKLQEMLKSLSTPSTC</sequence>